<protein>
    <submittedName>
        <fullName evidence="2">Ectropic viral integration site 2A protein (EVI2A)</fullName>
    </submittedName>
</protein>
<keyword evidence="1" id="KW-0812">Transmembrane</keyword>
<organism evidence="2">
    <name type="scientific">Siphoviridae sp. ctP0x5</name>
    <dbReference type="NCBI Taxonomy" id="2827863"/>
    <lineage>
        <taxon>Viruses</taxon>
        <taxon>Duplodnaviria</taxon>
        <taxon>Heunggongvirae</taxon>
        <taxon>Uroviricota</taxon>
        <taxon>Caudoviricetes</taxon>
    </lineage>
</organism>
<dbReference type="EMBL" id="BK032818">
    <property type="protein sequence ID" value="DAF61959.1"/>
    <property type="molecule type" value="Genomic_DNA"/>
</dbReference>
<keyword evidence="1" id="KW-0472">Membrane</keyword>
<evidence type="ECO:0000256" key="1">
    <source>
        <dbReference type="SAM" id="Phobius"/>
    </source>
</evidence>
<accession>A0A8S5TG50</accession>
<evidence type="ECO:0000313" key="2">
    <source>
        <dbReference type="EMBL" id="DAF61959.1"/>
    </source>
</evidence>
<proteinExistence type="predicted"/>
<sequence>MKDKLFIIGMFIVIAILAILVNIEIFSMVVNANIPDWLKYLLLR</sequence>
<reference evidence="2" key="1">
    <citation type="journal article" date="2021" name="Proc. Natl. Acad. Sci. U.S.A.">
        <title>A Catalog of Tens of Thousands of Viruses from Human Metagenomes Reveals Hidden Associations with Chronic Diseases.</title>
        <authorList>
            <person name="Tisza M.J."/>
            <person name="Buck C.B."/>
        </authorList>
    </citation>
    <scope>NUCLEOTIDE SEQUENCE</scope>
    <source>
        <strain evidence="2">CtP0x5</strain>
    </source>
</reference>
<feature type="transmembrane region" description="Helical" evidence="1">
    <location>
        <begin position="6"/>
        <end position="34"/>
    </location>
</feature>
<keyword evidence="1" id="KW-1133">Transmembrane helix</keyword>
<name>A0A8S5TG50_9CAUD</name>